<feature type="domain" description="Fatty acid desaturase" evidence="11">
    <location>
        <begin position="60"/>
        <end position="267"/>
    </location>
</feature>
<evidence type="ECO:0000313" key="12">
    <source>
        <dbReference type="EMBL" id="MBW6439553.1"/>
    </source>
</evidence>
<organism evidence="12 13">
    <name type="scientific">Actinoplanes hulinensis</name>
    <dbReference type="NCBI Taxonomy" id="1144547"/>
    <lineage>
        <taxon>Bacteria</taxon>
        <taxon>Bacillati</taxon>
        <taxon>Actinomycetota</taxon>
        <taxon>Actinomycetes</taxon>
        <taxon>Micromonosporales</taxon>
        <taxon>Micromonosporaceae</taxon>
        <taxon>Actinoplanes</taxon>
    </lineage>
</organism>
<keyword evidence="13" id="KW-1185">Reference proteome</keyword>
<keyword evidence="9 10" id="KW-0472">Membrane</keyword>
<dbReference type="CDD" id="cd03505">
    <property type="entry name" value="Delta9-FADS-like"/>
    <property type="match status" value="1"/>
</dbReference>
<evidence type="ECO:0000256" key="1">
    <source>
        <dbReference type="ARBA" id="ARBA00004141"/>
    </source>
</evidence>
<keyword evidence="4" id="KW-0276">Fatty acid metabolism</keyword>
<sequence length="312" mass="34200">MSAPVITALPGPKPMIEEPQSRAAIAMLWIFVVGPFAALFAAVPIAWGWGLSALDATMAVIGYVIAVAGVTVGFHRHLTHGSFKAKRPLRLALAVAGSLAVEGPPTTWVADHRRHHAFTDREGDPHSPWRYGTGVRALAKGLWYAHCGWFLNPEVTNKARFAPDLLADRGIRVIDRLFVPLIVLSLLLPAVIGGLVTGTWTGALTAFFWAGLIRMALLHHVTWSVNSICHVVGERPFNSKDKATNFWPLAILSFGESWHNSHHADPTGARHGVLRGQIDPAARLIWIFGKLGWVHDVRWPDPARLAARRRTV</sequence>
<keyword evidence="3 10" id="KW-0812">Transmembrane</keyword>
<evidence type="ECO:0000259" key="11">
    <source>
        <dbReference type="Pfam" id="PF00487"/>
    </source>
</evidence>
<evidence type="ECO:0000256" key="8">
    <source>
        <dbReference type="ARBA" id="ARBA00023098"/>
    </source>
</evidence>
<dbReference type="RefSeq" id="WP_220148698.1">
    <property type="nucleotide sequence ID" value="NZ_JAHXZI010000029.1"/>
</dbReference>
<evidence type="ECO:0000313" key="13">
    <source>
        <dbReference type="Proteomes" id="UP001519863"/>
    </source>
</evidence>
<feature type="transmembrane region" description="Helical" evidence="10">
    <location>
        <begin position="53"/>
        <end position="74"/>
    </location>
</feature>
<comment type="caution">
    <text evidence="12">The sequence shown here is derived from an EMBL/GenBank/DDBJ whole genome shotgun (WGS) entry which is preliminary data.</text>
</comment>
<dbReference type="PANTHER" id="PTHR11351">
    <property type="entry name" value="ACYL-COA DESATURASE"/>
    <property type="match status" value="1"/>
</dbReference>
<evidence type="ECO:0000256" key="2">
    <source>
        <dbReference type="ARBA" id="ARBA00008749"/>
    </source>
</evidence>
<accession>A0ABS7BF97</accession>
<proteinExistence type="inferred from homology"/>
<dbReference type="InterPro" id="IPR005804">
    <property type="entry name" value="FA_desaturase_dom"/>
</dbReference>
<dbReference type="PANTHER" id="PTHR11351:SF3">
    <property type="entry name" value="BLL4393 PROTEIN"/>
    <property type="match status" value="1"/>
</dbReference>
<evidence type="ECO:0000256" key="4">
    <source>
        <dbReference type="ARBA" id="ARBA00022832"/>
    </source>
</evidence>
<evidence type="ECO:0000256" key="9">
    <source>
        <dbReference type="ARBA" id="ARBA00023136"/>
    </source>
</evidence>
<evidence type="ECO:0000256" key="7">
    <source>
        <dbReference type="ARBA" id="ARBA00023004"/>
    </source>
</evidence>
<keyword evidence="8" id="KW-0443">Lipid metabolism</keyword>
<protein>
    <submittedName>
        <fullName evidence="12">Acyl-CoA desaturase</fullName>
    </submittedName>
</protein>
<keyword evidence="7" id="KW-0408">Iron</keyword>
<evidence type="ECO:0000256" key="5">
    <source>
        <dbReference type="ARBA" id="ARBA00022989"/>
    </source>
</evidence>
<dbReference type="Proteomes" id="UP001519863">
    <property type="component" value="Unassembled WGS sequence"/>
</dbReference>
<evidence type="ECO:0000256" key="10">
    <source>
        <dbReference type="SAM" id="Phobius"/>
    </source>
</evidence>
<evidence type="ECO:0000256" key="3">
    <source>
        <dbReference type="ARBA" id="ARBA00022692"/>
    </source>
</evidence>
<comment type="subcellular location">
    <subcellularLocation>
        <location evidence="1">Membrane</location>
        <topology evidence="1">Multi-pass membrane protein</topology>
    </subcellularLocation>
</comment>
<keyword evidence="5 10" id="KW-1133">Transmembrane helix</keyword>
<dbReference type="PRINTS" id="PR00075">
    <property type="entry name" value="FACDDSATRASE"/>
</dbReference>
<feature type="transmembrane region" description="Helical" evidence="10">
    <location>
        <begin position="23"/>
        <end position="47"/>
    </location>
</feature>
<evidence type="ECO:0000256" key="6">
    <source>
        <dbReference type="ARBA" id="ARBA00023002"/>
    </source>
</evidence>
<keyword evidence="6" id="KW-0560">Oxidoreductase</keyword>
<gene>
    <name evidence="12" type="ORF">KZ829_38090</name>
</gene>
<dbReference type="InterPro" id="IPR015876">
    <property type="entry name" value="Acyl-CoA_DS"/>
</dbReference>
<dbReference type="EMBL" id="JAHXZI010000029">
    <property type="protein sequence ID" value="MBW6439553.1"/>
    <property type="molecule type" value="Genomic_DNA"/>
</dbReference>
<dbReference type="Pfam" id="PF00487">
    <property type="entry name" value="FA_desaturase"/>
    <property type="match status" value="1"/>
</dbReference>
<name>A0ABS7BF97_9ACTN</name>
<comment type="similarity">
    <text evidence="2">Belongs to the fatty acid desaturase type 2 family.</text>
</comment>
<reference evidence="12 13" key="1">
    <citation type="journal article" date="2013" name="Antonie Van Leeuwenhoek">
        <title>Actinoplanes hulinensis sp. nov., a novel actinomycete isolated from soybean root (Glycine max (L.) Merr).</title>
        <authorList>
            <person name="Shen Y."/>
            <person name="Liu C."/>
            <person name="Wang X."/>
            <person name="Zhao J."/>
            <person name="Jia F."/>
            <person name="Zhang Y."/>
            <person name="Wang L."/>
            <person name="Yang D."/>
            <person name="Xiang W."/>
        </authorList>
    </citation>
    <scope>NUCLEOTIDE SEQUENCE [LARGE SCALE GENOMIC DNA]</scope>
    <source>
        <strain evidence="12 13">NEAU-M9</strain>
    </source>
</reference>
<feature type="transmembrane region" description="Helical" evidence="10">
    <location>
        <begin position="177"/>
        <end position="200"/>
    </location>
</feature>